<protein>
    <submittedName>
        <fullName evidence="7">Aspartate aminotransferase family protein</fullName>
    </submittedName>
</protein>
<comment type="cofactor">
    <cofactor evidence="1 5 6">
        <name>pyridoxal 5'-phosphate</name>
        <dbReference type="ChEBI" id="CHEBI:597326"/>
    </cofactor>
</comment>
<evidence type="ECO:0000256" key="1">
    <source>
        <dbReference type="ARBA" id="ARBA00001933"/>
    </source>
</evidence>
<proteinExistence type="inferred from homology"/>
<keyword evidence="3 6" id="KW-0456">Lyase</keyword>
<dbReference type="PANTHER" id="PTHR42735">
    <property type="match status" value="1"/>
</dbReference>
<organism evidence="7 8">
    <name type="scientific">Agromyces archimandritae</name>
    <dbReference type="NCBI Taxonomy" id="2781962"/>
    <lineage>
        <taxon>Bacteria</taxon>
        <taxon>Bacillati</taxon>
        <taxon>Actinomycetota</taxon>
        <taxon>Actinomycetes</taxon>
        <taxon>Micrococcales</taxon>
        <taxon>Microbacteriaceae</taxon>
        <taxon>Agromyces</taxon>
    </lineage>
</organism>
<dbReference type="GO" id="GO:0019752">
    <property type="term" value="P:carboxylic acid metabolic process"/>
    <property type="evidence" value="ECO:0007669"/>
    <property type="project" value="InterPro"/>
</dbReference>
<dbReference type="GO" id="GO:0030170">
    <property type="term" value="F:pyridoxal phosphate binding"/>
    <property type="evidence" value="ECO:0007669"/>
    <property type="project" value="InterPro"/>
</dbReference>
<evidence type="ECO:0000256" key="2">
    <source>
        <dbReference type="ARBA" id="ARBA00022898"/>
    </source>
</evidence>
<dbReference type="InterPro" id="IPR015422">
    <property type="entry name" value="PyrdxlP-dep_Trfase_small"/>
</dbReference>
<dbReference type="PANTHER" id="PTHR42735:SF6">
    <property type="entry name" value="SPHINGOSINE-1-PHOSPHATE LYASE 1"/>
    <property type="match status" value="1"/>
</dbReference>
<gene>
    <name evidence="7" type="ORF">G127AT_13415</name>
</gene>
<evidence type="ECO:0000256" key="6">
    <source>
        <dbReference type="RuleBase" id="RU000382"/>
    </source>
</evidence>
<keyword evidence="7" id="KW-0808">Transferase</keyword>
<keyword evidence="7" id="KW-0032">Aminotransferase</keyword>
<dbReference type="Gene3D" id="3.40.640.10">
    <property type="entry name" value="Type I PLP-dependent aspartate aminotransferase-like (Major domain)"/>
    <property type="match status" value="1"/>
</dbReference>
<dbReference type="InterPro" id="IPR002129">
    <property type="entry name" value="PyrdxlP-dep_de-COase"/>
</dbReference>
<dbReference type="InterPro" id="IPR015421">
    <property type="entry name" value="PyrdxlP-dep_Trfase_major"/>
</dbReference>
<comment type="similarity">
    <text evidence="4">Belongs to the group II decarboxylase family. Sphingosine-1-phosphate lyase subfamily.</text>
</comment>
<evidence type="ECO:0000256" key="4">
    <source>
        <dbReference type="ARBA" id="ARBA00038302"/>
    </source>
</evidence>
<evidence type="ECO:0000313" key="8">
    <source>
        <dbReference type="Proteomes" id="UP000671914"/>
    </source>
</evidence>
<evidence type="ECO:0000256" key="5">
    <source>
        <dbReference type="PIRSR" id="PIRSR602129-50"/>
    </source>
</evidence>
<keyword evidence="8" id="KW-1185">Reference proteome</keyword>
<sequence length="496" mass="51105">MTTPDEMLARLERLRDADAPTHGGRVLSYVYDSGRAELDELAARAARLVQPVNGLDPTTFTSVAVMESEVIGFARTAFHGDDDVVGSVTSGGTESCLLAVKGARDAWRAAGGQGTPRLLAPTTVHAAFHKAARYFGLELDLVPVDPASGTPSIDAVAERLGDDVALLVASAPSYPVAALDPVVALAELAAARGIALHVDACIGGFALAFWPEETPLWDFRIPGVTSLSADLHKYGYAPKGVSVLLTRGRDRQRRQYFATTEWPGYPVVNPTMTGSKPAGPLAAAWAIAGTLGAAGFAELAGETARATRAVRGAVDAIEGLRVVGEPTGPLLAVACDEACEPASRVDPHHWADAVREAGFVLQLQPGLAQADGTRLPHTTHLTITPVTLGVLGELLPALAAGADRVRGVPRVDPQAVLGELLAAAGGGAPLDPAVLAGALDSDSAFALLTAAGLFGAGGALPDRLAPVLALVEALPAAVTERLLVELLARVVEPRSA</sequence>
<evidence type="ECO:0000256" key="3">
    <source>
        <dbReference type="ARBA" id="ARBA00023239"/>
    </source>
</evidence>
<keyword evidence="2 5" id="KW-0663">Pyridoxal phosphate</keyword>
<dbReference type="InterPro" id="IPR050477">
    <property type="entry name" value="GrpII_AminoAcid_Decarb"/>
</dbReference>
<dbReference type="EMBL" id="CP071696">
    <property type="protein sequence ID" value="QTX06327.1"/>
    <property type="molecule type" value="Genomic_DNA"/>
</dbReference>
<dbReference type="Gene3D" id="3.90.1150.10">
    <property type="entry name" value="Aspartate Aminotransferase, domain 1"/>
    <property type="match status" value="1"/>
</dbReference>
<dbReference type="KEGG" id="aarc:G127AT_13415"/>
<reference evidence="7" key="1">
    <citation type="submission" date="2021-03" db="EMBL/GenBank/DDBJ databases">
        <title>Agromyces archimandritus sp. nov., isolated from the cockroach Archimandrita tessellata.</title>
        <authorList>
            <person name="Guzman J."/>
            <person name="Ortuzar M."/>
            <person name="Poehlein A."/>
            <person name="Daniel R."/>
            <person name="Trujillo M."/>
            <person name="Vilcinskas A."/>
        </authorList>
    </citation>
    <scope>NUCLEOTIDE SEQUENCE</scope>
    <source>
        <strain evidence="7">G127AT</strain>
    </source>
</reference>
<name>A0A975FQU9_9MICO</name>
<dbReference type="SUPFAM" id="SSF53383">
    <property type="entry name" value="PLP-dependent transferases"/>
    <property type="match status" value="1"/>
</dbReference>
<feature type="modified residue" description="N6-(pyridoxal phosphate)lysine" evidence="5">
    <location>
        <position position="233"/>
    </location>
</feature>
<dbReference type="GO" id="GO:0008483">
    <property type="term" value="F:transaminase activity"/>
    <property type="evidence" value="ECO:0007669"/>
    <property type="project" value="UniProtKB-KW"/>
</dbReference>
<evidence type="ECO:0000313" key="7">
    <source>
        <dbReference type="EMBL" id="QTX06327.1"/>
    </source>
</evidence>
<dbReference type="Pfam" id="PF00282">
    <property type="entry name" value="Pyridoxal_deC"/>
    <property type="match status" value="1"/>
</dbReference>
<dbReference type="GO" id="GO:0004058">
    <property type="term" value="F:aromatic-L-amino-acid decarboxylase activity"/>
    <property type="evidence" value="ECO:0007669"/>
    <property type="project" value="UniProtKB-ARBA"/>
</dbReference>
<dbReference type="InterPro" id="IPR015424">
    <property type="entry name" value="PyrdxlP-dep_Trfase"/>
</dbReference>
<dbReference type="Proteomes" id="UP000671914">
    <property type="component" value="Chromosome"/>
</dbReference>
<dbReference type="AlphaFoldDB" id="A0A975FQU9"/>
<accession>A0A975FQU9</accession>